<evidence type="ECO:0000259" key="1">
    <source>
        <dbReference type="Pfam" id="PF13456"/>
    </source>
</evidence>
<name>A0A9Q1L1N2_9CARY</name>
<dbReference type="GO" id="GO:0004523">
    <property type="term" value="F:RNA-DNA hybrid ribonuclease activity"/>
    <property type="evidence" value="ECO:0007669"/>
    <property type="project" value="InterPro"/>
</dbReference>
<dbReference type="InterPro" id="IPR002156">
    <property type="entry name" value="RNaseH_domain"/>
</dbReference>
<gene>
    <name evidence="2" type="ORF">Cgig2_005087</name>
</gene>
<protein>
    <recommendedName>
        <fullName evidence="1">RNase H type-1 domain-containing protein</fullName>
    </recommendedName>
</protein>
<dbReference type="AlphaFoldDB" id="A0A9Q1L1N2"/>
<organism evidence="2 3">
    <name type="scientific">Carnegiea gigantea</name>
    <dbReference type="NCBI Taxonomy" id="171969"/>
    <lineage>
        <taxon>Eukaryota</taxon>
        <taxon>Viridiplantae</taxon>
        <taxon>Streptophyta</taxon>
        <taxon>Embryophyta</taxon>
        <taxon>Tracheophyta</taxon>
        <taxon>Spermatophyta</taxon>
        <taxon>Magnoliopsida</taxon>
        <taxon>eudicotyledons</taxon>
        <taxon>Gunneridae</taxon>
        <taxon>Pentapetalae</taxon>
        <taxon>Caryophyllales</taxon>
        <taxon>Cactineae</taxon>
        <taxon>Cactaceae</taxon>
        <taxon>Cactoideae</taxon>
        <taxon>Echinocereeae</taxon>
        <taxon>Carnegiea</taxon>
    </lineage>
</organism>
<evidence type="ECO:0000313" key="3">
    <source>
        <dbReference type="Proteomes" id="UP001153076"/>
    </source>
</evidence>
<evidence type="ECO:0000313" key="2">
    <source>
        <dbReference type="EMBL" id="KAJ8452751.1"/>
    </source>
</evidence>
<dbReference type="PANTHER" id="PTHR47723">
    <property type="entry name" value="OS05G0353850 PROTEIN"/>
    <property type="match status" value="1"/>
</dbReference>
<comment type="caution">
    <text evidence="2">The sequence shown here is derived from an EMBL/GenBank/DDBJ whole genome shotgun (WGS) entry which is preliminary data.</text>
</comment>
<accession>A0A9Q1L1N2</accession>
<sequence length="298" mass="34566">MEQIMRRFLWNKVGHGNYYAQIGWKTICLPKKHGGLGIKHFTHWNKAFLLKLLWISCQKQDRPSVHLVWAKDKLFDDIGIQNGKGANTSFWYDKWLPMGPLDQFFNIEQNIITWKPPAKPTFEINVEAFHNEDRTMAMGAAIVRDSEFQWFIGITRRIVFPCMLEILLITLKEALIQAWGYHIDNLEIDLEKQLITELQAGPEGCRSYLKTVTKDIRDLLDRKWHITLNYAHRAVNLTASVLAILNQHHKEAIIVHFVPPNSLEPALELDSETFKMAERRLAHDAANRDMEEGEPSNA</sequence>
<dbReference type="GO" id="GO:0003676">
    <property type="term" value="F:nucleic acid binding"/>
    <property type="evidence" value="ECO:0007669"/>
    <property type="project" value="InterPro"/>
</dbReference>
<dbReference type="PANTHER" id="PTHR47723:SF19">
    <property type="entry name" value="POLYNUCLEOTIDYL TRANSFERASE, RIBONUCLEASE H-LIKE SUPERFAMILY PROTEIN"/>
    <property type="match status" value="1"/>
</dbReference>
<dbReference type="EMBL" id="JAKOGI010000003">
    <property type="protein sequence ID" value="KAJ8452751.1"/>
    <property type="molecule type" value="Genomic_DNA"/>
</dbReference>
<dbReference type="OrthoDB" id="1436370at2759"/>
<dbReference type="InterPro" id="IPR053151">
    <property type="entry name" value="RNase_H-like"/>
</dbReference>
<proteinExistence type="predicted"/>
<dbReference type="Proteomes" id="UP001153076">
    <property type="component" value="Unassembled WGS sequence"/>
</dbReference>
<keyword evidence="3" id="KW-1185">Reference proteome</keyword>
<dbReference type="Pfam" id="PF13456">
    <property type="entry name" value="RVT_3"/>
    <property type="match status" value="1"/>
</dbReference>
<feature type="domain" description="RNase H type-1" evidence="1">
    <location>
        <begin position="128"/>
        <end position="243"/>
    </location>
</feature>
<reference evidence="2" key="1">
    <citation type="submission" date="2022-04" db="EMBL/GenBank/DDBJ databases">
        <title>Carnegiea gigantea Genome sequencing and assembly v2.</title>
        <authorList>
            <person name="Copetti D."/>
            <person name="Sanderson M.J."/>
            <person name="Burquez A."/>
            <person name="Wojciechowski M.F."/>
        </authorList>
    </citation>
    <scope>NUCLEOTIDE SEQUENCE</scope>
    <source>
        <strain evidence="2">SGP5-SGP5p</strain>
        <tissue evidence="2">Aerial part</tissue>
    </source>
</reference>